<dbReference type="NCBIfam" id="TIGR00093">
    <property type="entry name" value="pseudouridine synthase"/>
    <property type="match status" value="1"/>
</dbReference>
<dbReference type="InterPro" id="IPR036986">
    <property type="entry name" value="S4_RNA-bd_sf"/>
</dbReference>
<dbReference type="PANTHER" id="PTHR47683:SF2">
    <property type="entry name" value="RNA-BINDING S4 DOMAIN-CONTAINING PROTEIN"/>
    <property type="match status" value="1"/>
</dbReference>
<dbReference type="InterPro" id="IPR006145">
    <property type="entry name" value="PsdUridine_synth_RsuA/RluA"/>
</dbReference>
<sequence length="239" mass="27541">MERLQKVLAQANVASRRKAEELILEKKVKVNGKIVSELGFKVSRKDQIEVDGKPIEFAPLCYYLLNKPTGYLSTVSDDKKRRTILDLFEPEDKENRIYPVGRLDYDTAGLLLVTNDGELTKKLTHPTSEIAKQYLVRVKGIVIKDKIRKLREGVIIDDNYLAVPKEVQLMELDKKNQSTLIRIIITEGKNKQVRKMMEAIGHPVKNLTRDQYAFLNLEGVKRGTYRKLKLHEVKQLKNL</sequence>
<dbReference type="InterPro" id="IPR020103">
    <property type="entry name" value="PsdUridine_synth_cat_dom_sf"/>
</dbReference>
<dbReference type="Gene3D" id="3.30.70.580">
    <property type="entry name" value="Pseudouridine synthase I, catalytic domain, N-terminal subdomain"/>
    <property type="match status" value="1"/>
</dbReference>
<dbReference type="InterPro" id="IPR018496">
    <property type="entry name" value="PsdUridine_synth_RsuA/RluB_CS"/>
</dbReference>
<dbReference type="InterPro" id="IPR002942">
    <property type="entry name" value="S4_RNA-bd"/>
</dbReference>
<organism evidence="6 7">
    <name type="scientific">Alteracholeplasma palmae (strain ATCC 49389 / J233)</name>
    <name type="common">Acholeplasma palmae</name>
    <dbReference type="NCBI Taxonomy" id="1318466"/>
    <lineage>
        <taxon>Bacteria</taxon>
        <taxon>Bacillati</taxon>
        <taxon>Mycoplasmatota</taxon>
        <taxon>Mollicutes</taxon>
        <taxon>Acholeplasmatales</taxon>
        <taxon>Acholeplasmataceae</taxon>
        <taxon>Acholeplasma</taxon>
    </lineage>
</organism>
<dbReference type="Proteomes" id="UP000032740">
    <property type="component" value="Chromosome"/>
</dbReference>
<proteinExistence type="inferred from homology"/>
<dbReference type="SUPFAM" id="SSF55120">
    <property type="entry name" value="Pseudouridine synthase"/>
    <property type="match status" value="1"/>
</dbReference>
<dbReference type="PANTHER" id="PTHR47683">
    <property type="entry name" value="PSEUDOURIDINE SYNTHASE FAMILY PROTEIN-RELATED"/>
    <property type="match status" value="1"/>
</dbReference>
<dbReference type="STRING" id="1318466.BN85407250"/>
<dbReference type="PROSITE" id="PS50889">
    <property type="entry name" value="S4"/>
    <property type="match status" value="1"/>
</dbReference>
<dbReference type="InterPro" id="IPR050343">
    <property type="entry name" value="RsuA_PseudoU_synthase"/>
</dbReference>
<dbReference type="Gene3D" id="3.30.70.1560">
    <property type="entry name" value="Alpha-L RNA-binding motif"/>
    <property type="match status" value="1"/>
</dbReference>
<dbReference type="GO" id="GO:0003723">
    <property type="term" value="F:RNA binding"/>
    <property type="evidence" value="ECO:0007669"/>
    <property type="project" value="UniProtKB-KW"/>
</dbReference>
<dbReference type="InterPro" id="IPR000748">
    <property type="entry name" value="PsdUridine_synth_RsuA/RluB/E/F"/>
</dbReference>
<name>U4KKT7_ALTPJ</name>
<dbReference type="AlphaFoldDB" id="U4KKT7"/>
<dbReference type="CDD" id="cd02870">
    <property type="entry name" value="PseudoU_synth_RsuA_like"/>
    <property type="match status" value="1"/>
</dbReference>
<dbReference type="InterPro" id="IPR042092">
    <property type="entry name" value="PsdUridine_s_RsuA/RluB/E/F_cat"/>
</dbReference>
<evidence type="ECO:0000256" key="3">
    <source>
        <dbReference type="PROSITE-ProRule" id="PRU00182"/>
    </source>
</evidence>
<evidence type="ECO:0000256" key="4">
    <source>
        <dbReference type="RuleBase" id="RU003887"/>
    </source>
</evidence>
<evidence type="ECO:0000259" key="5">
    <source>
        <dbReference type="SMART" id="SM00363"/>
    </source>
</evidence>
<gene>
    <name evidence="6" type="primary">rsuA</name>
    <name evidence="6" type="ORF">BN85407250</name>
</gene>
<comment type="similarity">
    <text evidence="1 4">Belongs to the pseudouridine synthase RsuA family.</text>
</comment>
<dbReference type="EC" id="5.4.99.-" evidence="4"/>
<dbReference type="CDD" id="cd00165">
    <property type="entry name" value="S4"/>
    <property type="match status" value="1"/>
</dbReference>
<feature type="domain" description="RNA-binding S4" evidence="5">
    <location>
        <begin position="2"/>
        <end position="61"/>
    </location>
</feature>
<dbReference type="SUPFAM" id="SSF55174">
    <property type="entry name" value="Alpha-L RNA-binding motif"/>
    <property type="match status" value="1"/>
</dbReference>
<dbReference type="RefSeq" id="WP_026658812.1">
    <property type="nucleotide sequence ID" value="NC_022538.1"/>
</dbReference>
<dbReference type="Pfam" id="PF01479">
    <property type="entry name" value="S4"/>
    <property type="match status" value="1"/>
</dbReference>
<dbReference type="Pfam" id="PF00849">
    <property type="entry name" value="PseudoU_synth_2"/>
    <property type="match status" value="1"/>
</dbReference>
<keyword evidence="6" id="KW-0456">Lyase</keyword>
<keyword evidence="3" id="KW-0694">RNA-binding</keyword>
<dbReference type="KEGG" id="apal:BN85407250"/>
<dbReference type="FunFam" id="3.10.290.10:FF:000003">
    <property type="entry name" value="Pseudouridine synthase"/>
    <property type="match status" value="1"/>
</dbReference>
<dbReference type="EMBL" id="FO681347">
    <property type="protein sequence ID" value="CCV64302.1"/>
    <property type="molecule type" value="Genomic_DNA"/>
</dbReference>
<dbReference type="GO" id="GO:0016829">
    <property type="term" value="F:lyase activity"/>
    <property type="evidence" value="ECO:0007669"/>
    <property type="project" value="UniProtKB-KW"/>
</dbReference>
<dbReference type="PROSITE" id="PS01149">
    <property type="entry name" value="PSI_RSU"/>
    <property type="match status" value="1"/>
</dbReference>
<evidence type="ECO:0000256" key="2">
    <source>
        <dbReference type="ARBA" id="ARBA00023235"/>
    </source>
</evidence>
<protein>
    <recommendedName>
        <fullName evidence="4">Pseudouridine synthase</fullName>
        <ecNumber evidence="4">5.4.99.-</ecNumber>
    </recommendedName>
</protein>
<accession>U4KKT7</accession>
<keyword evidence="7" id="KW-1185">Reference proteome</keyword>
<reference evidence="6 7" key="1">
    <citation type="journal article" date="2013" name="J. Mol. Microbiol. Biotechnol.">
        <title>Analysis of the Complete Genomes of Acholeplasma brassicae , A. palmae and A. laidlawii and Their Comparison to the Obligate Parasites from ' Candidatus Phytoplasma'.</title>
        <authorList>
            <person name="Kube M."/>
            <person name="Siewert C."/>
            <person name="Migdoll A.M."/>
            <person name="Duduk B."/>
            <person name="Holz S."/>
            <person name="Rabus R."/>
            <person name="Seemuller E."/>
            <person name="Mitrovic J."/>
            <person name="Muller I."/>
            <person name="Buttner C."/>
            <person name="Reinhardt R."/>
        </authorList>
    </citation>
    <scope>NUCLEOTIDE SEQUENCE [LARGE SCALE GENOMIC DNA]</scope>
    <source>
        <strain evidence="6 7">J233</strain>
    </source>
</reference>
<dbReference type="InterPro" id="IPR020094">
    <property type="entry name" value="TruA/RsuA/RluB/E/F_N"/>
</dbReference>
<dbReference type="Gene3D" id="3.10.290.10">
    <property type="entry name" value="RNA-binding S4 domain"/>
    <property type="match status" value="1"/>
</dbReference>
<evidence type="ECO:0000256" key="1">
    <source>
        <dbReference type="ARBA" id="ARBA00008348"/>
    </source>
</evidence>
<dbReference type="GO" id="GO:0000455">
    <property type="term" value="P:enzyme-directed rRNA pseudouridine synthesis"/>
    <property type="evidence" value="ECO:0007669"/>
    <property type="project" value="UniProtKB-ARBA"/>
</dbReference>
<dbReference type="OrthoDB" id="9807213at2"/>
<dbReference type="HOGENOM" id="CLU_024979_1_2_14"/>
<evidence type="ECO:0000313" key="6">
    <source>
        <dbReference type="EMBL" id="CCV64302.1"/>
    </source>
</evidence>
<keyword evidence="2 4" id="KW-0413">Isomerase</keyword>
<evidence type="ECO:0000313" key="7">
    <source>
        <dbReference type="Proteomes" id="UP000032740"/>
    </source>
</evidence>
<dbReference type="GO" id="GO:0120159">
    <property type="term" value="F:rRNA pseudouridine synthase activity"/>
    <property type="evidence" value="ECO:0007669"/>
    <property type="project" value="UniProtKB-ARBA"/>
</dbReference>
<dbReference type="SMART" id="SM00363">
    <property type="entry name" value="S4"/>
    <property type="match status" value="1"/>
</dbReference>